<dbReference type="Proteomes" id="UP000295195">
    <property type="component" value="Unassembled WGS sequence"/>
</dbReference>
<dbReference type="EMBL" id="NKLP01000210">
    <property type="protein sequence ID" value="TDN29376.1"/>
    <property type="molecule type" value="Genomic_DNA"/>
</dbReference>
<evidence type="ECO:0000313" key="2">
    <source>
        <dbReference type="Proteomes" id="UP000295195"/>
    </source>
</evidence>
<proteinExistence type="predicted"/>
<dbReference type="RefSeq" id="WP_005728837.1">
    <property type="nucleotide sequence ID" value="NZ_CP083392.1"/>
</dbReference>
<accession>A0A4V3BI49</accession>
<evidence type="ECO:0000313" key="1">
    <source>
        <dbReference type="EMBL" id="TDN29376.1"/>
    </source>
</evidence>
<sequence length="93" mass="10860">MFNKNVNEDLKLNQEMEDKVAETCLKITNNEIKHFIIIGLDDDGNEIRMHHGHGIVLSGLVRDIQREIDQENDHTRNASDFIKMMQKINKQDD</sequence>
<name>A0A4V3BI49_9LACO</name>
<dbReference type="AlphaFoldDB" id="A0A4V3BI49"/>
<reference evidence="1 2" key="1">
    <citation type="submission" date="2017-06" db="EMBL/GenBank/DDBJ databases">
        <authorList>
            <person name="Swanenburg J."/>
            <person name="Kort R."/>
        </authorList>
    </citation>
    <scope>NUCLEOTIDE SEQUENCE [LARGE SCALE GENOMIC DNA]</scope>
    <source>
        <strain evidence="1 2">RL05</strain>
    </source>
</reference>
<gene>
    <name evidence="1" type="ORF">CEE75_11025</name>
</gene>
<comment type="caution">
    <text evidence="1">The sequence shown here is derived from an EMBL/GenBank/DDBJ whole genome shotgun (WGS) entry which is preliminary data.</text>
</comment>
<organism evidence="1 2">
    <name type="scientific">Lactobacillus crispatus</name>
    <dbReference type="NCBI Taxonomy" id="47770"/>
    <lineage>
        <taxon>Bacteria</taxon>
        <taxon>Bacillati</taxon>
        <taxon>Bacillota</taxon>
        <taxon>Bacilli</taxon>
        <taxon>Lactobacillales</taxon>
        <taxon>Lactobacillaceae</taxon>
        <taxon>Lactobacillus</taxon>
    </lineage>
</organism>
<protein>
    <submittedName>
        <fullName evidence="1">Uncharacterized protein</fullName>
    </submittedName>
</protein>